<dbReference type="PANTHER" id="PTHR11360:SF234">
    <property type="entry name" value="MFS-TYPE TRANSPORTER DBAD-RELATED"/>
    <property type="match status" value="1"/>
</dbReference>
<dbReference type="GO" id="GO:0016020">
    <property type="term" value="C:membrane"/>
    <property type="evidence" value="ECO:0007669"/>
    <property type="project" value="UniProtKB-SubCell"/>
</dbReference>
<keyword evidence="3" id="KW-0812">Transmembrane</keyword>
<feature type="transmembrane region" description="Helical" evidence="3">
    <location>
        <begin position="89"/>
        <end position="108"/>
    </location>
</feature>
<dbReference type="AlphaFoldDB" id="A0A4S8R152"/>
<feature type="transmembrane region" description="Helical" evidence="3">
    <location>
        <begin position="28"/>
        <end position="48"/>
    </location>
</feature>
<feature type="transmembrane region" description="Helical" evidence="3">
    <location>
        <begin position="219"/>
        <end position="237"/>
    </location>
</feature>
<evidence type="ECO:0000256" key="3">
    <source>
        <dbReference type="SAM" id="Phobius"/>
    </source>
</evidence>
<dbReference type="EMBL" id="PQXL01000182">
    <property type="protein sequence ID" value="THV49715.1"/>
    <property type="molecule type" value="Genomic_DNA"/>
</dbReference>
<evidence type="ECO:0000313" key="6">
    <source>
        <dbReference type="Proteomes" id="UP000308671"/>
    </source>
</evidence>
<organism evidence="5 6">
    <name type="scientific">Botrytis galanthina</name>
    <dbReference type="NCBI Taxonomy" id="278940"/>
    <lineage>
        <taxon>Eukaryota</taxon>
        <taxon>Fungi</taxon>
        <taxon>Dikarya</taxon>
        <taxon>Ascomycota</taxon>
        <taxon>Pezizomycotina</taxon>
        <taxon>Leotiomycetes</taxon>
        <taxon>Helotiales</taxon>
        <taxon>Sclerotiniaceae</taxon>
        <taxon>Botrytis</taxon>
    </lineage>
</organism>
<dbReference type="InterPro" id="IPR036259">
    <property type="entry name" value="MFS_trans_sf"/>
</dbReference>
<feature type="transmembrane region" description="Helical" evidence="3">
    <location>
        <begin position="147"/>
        <end position="166"/>
    </location>
</feature>
<accession>A0A4S8R152</accession>
<keyword evidence="3" id="KW-0472">Membrane</keyword>
<feature type="transmembrane region" description="Helical" evidence="3">
    <location>
        <begin position="60"/>
        <end position="82"/>
    </location>
</feature>
<dbReference type="Pfam" id="PF07690">
    <property type="entry name" value="MFS_1"/>
    <property type="match status" value="1"/>
</dbReference>
<evidence type="ECO:0000313" key="5">
    <source>
        <dbReference type="EMBL" id="THV49715.1"/>
    </source>
</evidence>
<evidence type="ECO:0000256" key="2">
    <source>
        <dbReference type="ARBA" id="ARBA00006727"/>
    </source>
</evidence>
<dbReference type="Gene3D" id="1.20.1250.20">
    <property type="entry name" value="MFS general substrate transporter like domains"/>
    <property type="match status" value="2"/>
</dbReference>
<dbReference type="PANTHER" id="PTHR11360">
    <property type="entry name" value="MONOCARBOXYLATE TRANSPORTER"/>
    <property type="match status" value="1"/>
</dbReference>
<gene>
    <name evidence="5" type="ORF">BGAL_0182g00070</name>
</gene>
<feature type="transmembrane region" description="Helical" evidence="3">
    <location>
        <begin position="311"/>
        <end position="335"/>
    </location>
</feature>
<evidence type="ECO:0000256" key="1">
    <source>
        <dbReference type="ARBA" id="ARBA00004141"/>
    </source>
</evidence>
<feature type="transmembrane region" description="Helical" evidence="3">
    <location>
        <begin position="374"/>
        <end position="397"/>
    </location>
</feature>
<dbReference type="OrthoDB" id="6509908at2759"/>
<dbReference type="InterPro" id="IPR011701">
    <property type="entry name" value="MFS"/>
</dbReference>
<sequence length="413" mass="44819">MLVEPRSTTDAPAPDGGFVAWVQCASSFSLFFLSWGLLSSFGSFQAYYETDYPSWTPSQISWIGSIQAFFLFGFSIVAAPVFDRGYLRSLVCVGCFSCVLAMMLTSISSEYWHFILAQVVMFGIGSGCLFIPSIAVLPAYFDKKQALALGIAASGSAIGGVVFPIIFNQLQPKIGFGWSIRVIGFIILLAAAIPVLGMRVRTPPSTARKIFDTKAWKEPPFLVTSIFFFLVFMGAYIPPFYVQSYALDTNIVGSDLVPYLLPLLNVGSFFGRIIPTHFADIYGPFNIDIICVLLSGILAFTWITIHSTASMILFTVSYGFFSGGLTSISPNLGVALSPDTDVLGVRLGMLLMPISVGILVGNPIAGALESYGWISLQIFTAALLMASLLVVIVARILMYGSVTEHLKLERVAY</sequence>
<dbReference type="PROSITE" id="PS50850">
    <property type="entry name" value="MFS"/>
    <property type="match status" value="1"/>
</dbReference>
<dbReference type="Proteomes" id="UP000308671">
    <property type="component" value="Unassembled WGS sequence"/>
</dbReference>
<evidence type="ECO:0000259" key="4">
    <source>
        <dbReference type="PROSITE" id="PS50850"/>
    </source>
</evidence>
<dbReference type="InterPro" id="IPR020846">
    <property type="entry name" value="MFS_dom"/>
</dbReference>
<feature type="transmembrane region" description="Helical" evidence="3">
    <location>
        <begin position="178"/>
        <end position="198"/>
    </location>
</feature>
<dbReference type="SUPFAM" id="SSF103473">
    <property type="entry name" value="MFS general substrate transporter"/>
    <property type="match status" value="1"/>
</dbReference>
<name>A0A4S8R152_9HELO</name>
<reference evidence="5 6" key="1">
    <citation type="submission" date="2017-12" db="EMBL/GenBank/DDBJ databases">
        <title>Comparative genomics of Botrytis spp.</title>
        <authorList>
            <person name="Valero-Jimenez C.A."/>
            <person name="Tapia P."/>
            <person name="Veloso J."/>
            <person name="Silva-Moreno E."/>
            <person name="Staats M."/>
            <person name="Valdes J.H."/>
            <person name="Van Kan J.A.L."/>
        </authorList>
    </citation>
    <scope>NUCLEOTIDE SEQUENCE [LARGE SCALE GENOMIC DNA]</scope>
    <source>
        <strain evidence="5 6">MUCL435</strain>
    </source>
</reference>
<comment type="caution">
    <text evidence="5">The sequence shown here is derived from an EMBL/GenBank/DDBJ whole genome shotgun (WGS) entry which is preliminary data.</text>
</comment>
<feature type="transmembrane region" description="Helical" evidence="3">
    <location>
        <begin position="287"/>
        <end position="305"/>
    </location>
</feature>
<protein>
    <recommendedName>
        <fullName evidence="4">Major facilitator superfamily (MFS) profile domain-containing protein</fullName>
    </recommendedName>
</protein>
<dbReference type="InterPro" id="IPR050327">
    <property type="entry name" value="Proton-linked_MCT"/>
</dbReference>
<comment type="subcellular location">
    <subcellularLocation>
        <location evidence="1">Membrane</location>
        <topology evidence="1">Multi-pass membrane protein</topology>
    </subcellularLocation>
</comment>
<dbReference type="GO" id="GO:0022857">
    <property type="term" value="F:transmembrane transporter activity"/>
    <property type="evidence" value="ECO:0007669"/>
    <property type="project" value="InterPro"/>
</dbReference>
<comment type="similarity">
    <text evidence="2">Belongs to the major facilitator superfamily. Monocarboxylate porter (TC 2.A.1.13) family.</text>
</comment>
<proteinExistence type="inferred from homology"/>
<feature type="domain" description="Major facilitator superfamily (MFS) profile" evidence="4">
    <location>
        <begin position="220"/>
        <end position="413"/>
    </location>
</feature>
<feature type="transmembrane region" description="Helical" evidence="3">
    <location>
        <begin position="347"/>
        <end position="368"/>
    </location>
</feature>
<feature type="transmembrane region" description="Helical" evidence="3">
    <location>
        <begin position="257"/>
        <end position="275"/>
    </location>
</feature>
<keyword evidence="6" id="KW-1185">Reference proteome</keyword>
<feature type="transmembrane region" description="Helical" evidence="3">
    <location>
        <begin position="114"/>
        <end position="140"/>
    </location>
</feature>
<keyword evidence="3" id="KW-1133">Transmembrane helix</keyword>